<dbReference type="PROSITE" id="PS50005">
    <property type="entry name" value="TPR"/>
    <property type="match status" value="1"/>
</dbReference>
<keyword evidence="4 6" id="KW-0802">TPR repeat</keyword>
<keyword evidence="7" id="KW-0812">Transmembrane</keyword>
<reference evidence="8" key="1">
    <citation type="submission" date="2022-03" db="EMBL/GenBank/DDBJ databases">
        <title>Description of Abyssus ytuae gen. nov., sp. nov., a novel member of the family Flavobacteriaceae isolated from the sediment of Mariana Trench.</title>
        <authorList>
            <person name="Zhang J."/>
            <person name="Xu X."/>
        </authorList>
    </citation>
    <scope>NUCLEOTIDE SEQUENCE</scope>
    <source>
        <strain evidence="8">MT3330</strain>
    </source>
</reference>
<name>A0A9E6ZRT1_9FLAO</name>
<feature type="transmembrane region" description="Helical" evidence="7">
    <location>
        <begin position="355"/>
        <end position="375"/>
    </location>
</feature>
<dbReference type="EMBL" id="CP094358">
    <property type="protein sequence ID" value="UOB16693.1"/>
    <property type="molecule type" value="Genomic_DNA"/>
</dbReference>
<dbReference type="PANTHER" id="PTHR46630">
    <property type="entry name" value="TETRATRICOPEPTIDE REPEAT PROTEIN 29"/>
    <property type="match status" value="1"/>
</dbReference>
<dbReference type="GO" id="GO:0005737">
    <property type="term" value="C:cytoplasm"/>
    <property type="evidence" value="ECO:0007669"/>
    <property type="project" value="UniProtKB-SubCell"/>
</dbReference>
<evidence type="ECO:0000256" key="2">
    <source>
        <dbReference type="ARBA" id="ARBA00022490"/>
    </source>
</evidence>
<comment type="subcellular location">
    <subcellularLocation>
        <location evidence="1">Cytoplasm</location>
    </subcellularLocation>
</comment>
<comment type="similarity">
    <text evidence="5">Belongs to the Rap family.</text>
</comment>
<proteinExistence type="inferred from homology"/>
<dbReference type="Pfam" id="PF13181">
    <property type="entry name" value="TPR_8"/>
    <property type="match status" value="1"/>
</dbReference>
<evidence type="ECO:0000313" key="8">
    <source>
        <dbReference type="EMBL" id="UOB16693.1"/>
    </source>
</evidence>
<organism evidence="8 9">
    <name type="scientific">Abyssalbus ytuae</name>
    <dbReference type="NCBI Taxonomy" id="2926907"/>
    <lineage>
        <taxon>Bacteria</taxon>
        <taxon>Pseudomonadati</taxon>
        <taxon>Bacteroidota</taxon>
        <taxon>Flavobacteriia</taxon>
        <taxon>Flavobacteriales</taxon>
        <taxon>Flavobacteriaceae</taxon>
        <taxon>Abyssalbus</taxon>
    </lineage>
</organism>
<feature type="repeat" description="TPR" evidence="6">
    <location>
        <begin position="165"/>
        <end position="198"/>
    </location>
</feature>
<sequence length="561" mass="64981">MNQFIVSVFLGILFVTHVGFASDKNKKIDSLKNCLSSHFVENSEKVDLLNEIGYEYWIINPNESVKYGNQALELSEQLNYKSGLARSKRIIGVAHWAQGNLNSGLQYLMESHEVYSNLKDAEGQANTMLNIGMIYADLDLYEMAFRNYNEAINKFTSLNLNSRIATAYTKMAGIFINQGKLEEAKKYLLYSLEIHKQNNFKYGIAEVHSKLGSLYLKKNDTELAYSHIQLSMLLGEQILDIDGLINNYILLGRINRINNQLAVANKDINVALSRAKENHLKKYELMAYDELSQLKKLQGKPEEALQYIHLYIKLKDSLFNIQKAKQIAYLEFENQLQKKEREVVMLKSKDRTDKLIKFMLFVVIVLILLITFIFYKNHKKNKELLQKEQQLLGSKNELAKHALENSKLKEKELIQELEFKNKELTSYAINFLQKNEILQSIQDKVNLMEKKLGEALPELKQLKVTIRKYLSVDKEWEDFKIVFEKVHGNFYSKLLARHPDLKANDLKICSLTMLNLNIKETAGIMGISPESAKTARYRLRKKLRLKPGQEILNYLIEVEKS</sequence>
<dbReference type="PANTHER" id="PTHR46630:SF1">
    <property type="entry name" value="TETRATRICOPEPTIDE REPEAT PROTEIN 29"/>
    <property type="match status" value="1"/>
</dbReference>
<evidence type="ECO:0000256" key="3">
    <source>
        <dbReference type="ARBA" id="ARBA00022737"/>
    </source>
</evidence>
<evidence type="ECO:0000256" key="7">
    <source>
        <dbReference type="SAM" id="Phobius"/>
    </source>
</evidence>
<keyword evidence="7" id="KW-0472">Membrane</keyword>
<protein>
    <submittedName>
        <fullName evidence="8">Tetratricopeptide repeat protein</fullName>
    </submittedName>
</protein>
<dbReference type="Proteomes" id="UP000831290">
    <property type="component" value="Chromosome"/>
</dbReference>
<keyword evidence="3" id="KW-0677">Repeat</keyword>
<dbReference type="Gene3D" id="1.25.40.10">
    <property type="entry name" value="Tetratricopeptide repeat domain"/>
    <property type="match status" value="1"/>
</dbReference>
<dbReference type="GO" id="GO:0006355">
    <property type="term" value="P:regulation of DNA-templated transcription"/>
    <property type="evidence" value="ECO:0007669"/>
    <property type="project" value="InterPro"/>
</dbReference>
<dbReference type="SUPFAM" id="SSF46894">
    <property type="entry name" value="C-terminal effector domain of the bipartite response regulators"/>
    <property type="match status" value="1"/>
</dbReference>
<dbReference type="InterPro" id="IPR051476">
    <property type="entry name" value="Bac_ResReg_Asp_Phosphatase"/>
</dbReference>
<evidence type="ECO:0000256" key="6">
    <source>
        <dbReference type="PROSITE-ProRule" id="PRU00339"/>
    </source>
</evidence>
<keyword evidence="7" id="KW-1133">Transmembrane helix</keyword>
<gene>
    <name evidence="8" type="ORF">MQE35_13215</name>
</gene>
<accession>A0A9E6ZRT1</accession>
<keyword evidence="9" id="KW-1185">Reference proteome</keyword>
<dbReference type="InterPro" id="IPR011990">
    <property type="entry name" value="TPR-like_helical_dom_sf"/>
</dbReference>
<dbReference type="SUPFAM" id="SSF48452">
    <property type="entry name" value="TPR-like"/>
    <property type="match status" value="2"/>
</dbReference>
<dbReference type="SMART" id="SM00028">
    <property type="entry name" value="TPR"/>
    <property type="match status" value="5"/>
</dbReference>
<dbReference type="InterPro" id="IPR016032">
    <property type="entry name" value="Sig_transdc_resp-reg_C-effctor"/>
</dbReference>
<dbReference type="KEGG" id="fbm:MQE35_13215"/>
<dbReference type="GO" id="GO:0003677">
    <property type="term" value="F:DNA binding"/>
    <property type="evidence" value="ECO:0007669"/>
    <property type="project" value="InterPro"/>
</dbReference>
<dbReference type="InterPro" id="IPR019734">
    <property type="entry name" value="TPR_rpt"/>
</dbReference>
<evidence type="ECO:0000256" key="4">
    <source>
        <dbReference type="ARBA" id="ARBA00022803"/>
    </source>
</evidence>
<dbReference type="AlphaFoldDB" id="A0A9E6ZRT1"/>
<evidence type="ECO:0000313" key="9">
    <source>
        <dbReference type="Proteomes" id="UP000831290"/>
    </source>
</evidence>
<keyword evidence="2" id="KW-0963">Cytoplasm</keyword>
<evidence type="ECO:0000256" key="1">
    <source>
        <dbReference type="ARBA" id="ARBA00004496"/>
    </source>
</evidence>
<evidence type="ECO:0000256" key="5">
    <source>
        <dbReference type="ARBA" id="ARBA00038253"/>
    </source>
</evidence>
<dbReference type="RefSeq" id="WP_255841923.1">
    <property type="nucleotide sequence ID" value="NZ_CP094358.1"/>
</dbReference>
<dbReference type="Pfam" id="PF13424">
    <property type="entry name" value="TPR_12"/>
    <property type="match status" value="1"/>
</dbReference>